<feature type="non-terminal residue" evidence="1">
    <location>
        <position position="1"/>
    </location>
</feature>
<dbReference type="EMBL" id="CAJVPM010039111">
    <property type="protein sequence ID" value="CAG8699963.1"/>
    <property type="molecule type" value="Genomic_DNA"/>
</dbReference>
<gene>
    <name evidence="1" type="ORF">SCALOS_LOCUS10460</name>
</gene>
<reference evidence="1" key="1">
    <citation type="submission" date="2021-06" db="EMBL/GenBank/DDBJ databases">
        <authorList>
            <person name="Kallberg Y."/>
            <person name="Tangrot J."/>
            <person name="Rosling A."/>
        </authorList>
    </citation>
    <scope>NUCLEOTIDE SEQUENCE</scope>
    <source>
        <strain evidence="1">AU212A</strain>
    </source>
</reference>
<evidence type="ECO:0000313" key="1">
    <source>
        <dbReference type="EMBL" id="CAG8699963.1"/>
    </source>
</evidence>
<keyword evidence="2" id="KW-1185">Reference proteome</keyword>
<dbReference type="Proteomes" id="UP000789860">
    <property type="component" value="Unassembled WGS sequence"/>
</dbReference>
<proteinExistence type="predicted"/>
<protein>
    <submittedName>
        <fullName evidence="1">901_t:CDS:1</fullName>
    </submittedName>
</protein>
<name>A0ACA9PEM8_9GLOM</name>
<organism evidence="1 2">
    <name type="scientific">Scutellospora calospora</name>
    <dbReference type="NCBI Taxonomy" id="85575"/>
    <lineage>
        <taxon>Eukaryota</taxon>
        <taxon>Fungi</taxon>
        <taxon>Fungi incertae sedis</taxon>
        <taxon>Mucoromycota</taxon>
        <taxon>Glomeromycotina</taxon>
        <taxon>Glomeromycetes</taxon>
        <taxon>Diversisporales</taxon>
        <taxon>Gigasporaceae</taxon>
        <taxon>Scutellospora</taxon>
    </lineage>
</organism>
<sequence>QQNQPRSRPAHAQARGNLRRHRRSRWAGSARPRQGIHARLRRSLQPRAHGCSNAHHGRLAVHPPDSRDCAGTGNSTSFMIDGAGSAPVVASGSGKAPGGESTNGKPGPVSASQFGLQVVDERPVSPFSPS</sequence>
<comment type="caution">
    <text evidence="1">The sequence shown here is derived from an EMBL/GenBank/DDBJ whole genome shotgun (WGS) entry which is preliminary data.</text>
</comment>
<accession>A0ACA9PEM8</accession>
<evidence type="ECO:0000313" key="2">
    <source>
        <dbReference type="Proteomes" id="UP000789860"/>
    </source>
</evidence>